<dbReference type="STRING" id="1273541.Pyrde_1728"/>
<dbReference type="PATRIC" id="fig|1273541.4.peg.1840"/>
<dbReference type="RefSeq" id="WP_055409988.1">
    <property type="nucleotide sequence ID" value="NZ_CP013011.1"/>
</dbReference>
<dbReference type="GeneID" id="26100068"/>
<dbReference type="PANTHER" id="PTHR23159:SF31">
    <property type="entry name" value="CENTROSOME-ASSOCIATED PROTEIN CEP250 ISOFORM X1"/>
    <property type="match status" value="1"/>
</dbReference>
<keyword evidence="1" id="KW-0175">Coiled coil</keyword>
<keyword evidence="6" id="KW-1185">Reference proteome</keyword>
<dbReference type="KEGG" id="pdl:Pyrde_1728"/>
<keyword evidence="2" id="KW-1133">Transmembrane helix</keyword>
<dbReference type="Gene3D" id="1.20.5.340">
    <property type="match status" value="1"/>
</dbReference>
<evidence type="ECO:0000256" key="2">
    <source>
        <dbReference type="SAM" id="Phobius"/>
    </source>
</evidence>
<feature type="coiled-coil region" evidence="1">
    <location>
        <begin position="218"/>
        <end position="408"/>
    </location>
</feature>
<organism evidence="3 5">
    <name type="scientific">Pyrodictium delaneyi</name>
    <dbReference type="NCBI Taxonomy" id="1273541"/>
    <lineage>
        <taxon>Archaea</taxon>
        <taxon>Thermoproteota</taxon>
        <taxon>Thermoprotei</taxon>
        <taxon>Desulfurococcales</taxon>
        <taxon>Pyrodictiaceae</taxon>
        <taxon>Pyrodictium</taxon>
    </lineage>
</organism>
<dbReference type="Proteomes" id="UP000196694">
    <property type="component" value="Unassembled WGS sequence"/>
</dbReference>
<sequence length="443" mass="46604">MRRFASLVAGILILIVAAQAMVAFAALTASTNKSIYVPGDELIVSGSADPGAVIVIKLENPNGETVVIDQLKASNDGSFTWSIRFPSQPTDTFPAGTYTILVKNADTGETQLLQVELQAGGEIAGKVVDENGNPVAGAEVYVCSDGEVVATATTGSDGTFAVYVAPGTYNVRVEKPNYLKTVKPDVTVELGQRVDLGEIQIVSIDAKFAELEQAISGLQEAVTQIADLASQVQQLQEELGNKADQAAVDQLADQVSQINKAITQLADQIKAIAEQLDTKADKTAVDQLAEQLNGLKSQLDELQAQVSSIQNQLADKADQAAVDQLAAQINQVAGKVDQLAAKMSELETGLKQLQDKLSTLESRVNTLEAATQSIGQLQDAINKLQQSVNTFQETASQLQTQVKDAADKAGSASSLAMVGLVAGIIGMIIAIVAAILVYRKIAA</sequence>
<evidence type="ECO:0000313" key="3">
    <source>
        <dbReference type="EMBL" id="ALL01771.1"/>
    </source>
</evidence>
<gene>
    <name evidence="4" type="ORF">Pdsh_04770</name>
    <name evidence="3" type="ORF">Pyrde_1728</name>
</gene>
<dbReference type="InterPro" id="IPR008969">
    <property type="entry name" value="CarboxyPept-like_regulatory"/>
</dbReference>
<dbReference type="Gene3D" id="6.10.140.920">
    <property type="match status" value="1"/>
</dbReference>
<feature type="transmembrane region" description="Helical" evidence="2">
    <location>
        <begin position="415"/>
        <end position="438"/>
    </location>
</feature>
<accession>A0A0P0N592</accession>
<dbReference type="SUPFAM" id="SSF49464">
    <property type="entry name" value="Carboxypeptidase regulatory domain-like"/>
    <property type="match status" value="1"/>
</dbReference>
<reference evidence="3 5" key="1">
    <citation type="submission" date="2015-10" db="EMBL/GenBank/DDBJ databases">
        <title>Complete genome sequence of hyperthermophilic archaeon Pyrodictium delaneyi Su06.</title>
        <authorList>
            <person name="Jung J.-H."/>
            <person name="Lin J."/>
            <person name="Holden J.F."/>
            <person name="Park C.-S."/>
        </authorList>
    </citation>
    <scope>NUCLEOTIDE SEQUENCE [LARGE SCALE GENOMIC DNA]</scope>
    <source>
        <strain evidence="3 5">Su06</strain>
    </source>
</reference>
<dbReference type="PANTHER" id="PTHR23159">
    <property type="entry name" value="CENTROSOMAL PROTEIN 2"/>
    <property type="match status" value="1"/>
</dbReference>
<protein>
    <submittedName>
        <fullName evidence="3">Uncharacterized protein</fullName>
    </submittedName>
</protein>
<keyword evidence="2" id="KW-0812">Transmembrane</keyword>
<reference evidence="4 6" key="2">
    <citation type="submission" date="2017-05" db="EMBL/GenBank/DDBJ databases">
        <title>The draft genome of the hyperthermophilic archaeon 'Pyrodictium delaneyi strain Hulk', an iron and nitrate reducer, reveals the capacity for sulfate reduction.</title>
        <authorList>
            <person name="Demey L.M."/>
            <person name="Miller C."/>
            <person name="Manzella M."/>
            <person name="Reguera G."/>
            <person name="Kashefi K."/>
        </authorList>
    </citation>
    <scope>NUCLEOTIDE SEQUENCE [LARGE SCALE GENOMIC DNA]</scope>
    <source>
        <strain evidence="4 6">Hulk</strain>
    </source>
</reference>
<dbReference type="Proteomes" id="UP000058613">
    <property type="component" value="Chromosome"/>
</dbReference>
<dbReference type="AlphaFoldDB" id="A0A0P0N592"/>
<dbReference type="SUPFAM" id="SSF90257">
    <property type="entry name" value="Myosin rod fragments"/>
    <property type="match status" value="1"/>
</dbReference>
<evidence type="ECO:0000313" key="5">
    <source>
        <dbReference type="Proteomes" id="UP000058613"/>
    </source>
</evidence>
<keyword evidence="2" id="KW-0472">Membrane</keyword>
<evidence type="ECO:0000313" key="4">
    <source>
        <dbReference type="EMBL" id="OWJ55009.1"/>
    </source>
</evidence>
<dbReference type="Pfam" id="PF13620">
    <property type="entry name" value="CarboxypepD_reg"/>
    <property type="match status" value="1"/>
</dbReference>
<dbReference type="SUPFAM" id="SSF58100">
    <property type="entry name" value="Bacterial hemolysins"/>
    <property type="match status" value="1"/>
</dbReference>
<dbReference type="EMBL" id="CP013011">
    <property type="protein sequence ID" value="ALL01771.1"/>
    <property type="molecule type" value="Genomic_DNA"/>
</dbReference>
<dbReference type="EMBL" id="NCQP01000002">
    <property type="protein sequence ID" value="OWJ55009.1"/>
    <property type="molecule type" value="Genomic_DNA"/>
</dbReference>
<dbReference type="Gene3D" id="2.60.40.1120">
    <property type="entry name" value="Carboxypeptidase-like, regulatory domain"/>
    <property type="match status" value="1"/>
</dbReference>
<evidence type="ECO:0000256" key="1">
    <source>
        <dbReference type="SAM" id="Coils"/>
    </source>
</evidence>
<proteinExistence type="predicted"/>
<evidence type="ECO:0000313" key="6">
    <source>
        <dbReference type="Proteomes" id="UP000196694"/>
    </source>
</evidence>
<dbReference type="OrthoDB" id="34746at2157"/>
<name>A0A0P0N592_9CREN</name>